<dbReference type="EMBL" id="AVOT02108172">
    <property type="protein sequence ID" value="MBW0580698.1"/>
    <property type="molecule type" value="Genomic_DNA"/>
</dbReference>
<evidence type="ECO:0000313" key="3">
    <source>
        <dbReference type="Proteomes" id="UP000765509"/>
    </source>
</evidence>
<protein>
    <submittedName>
        <fullName evidence="2">Uncharacterized protein</fullName>
    </submittedName>
</protein>
<evidence type="ECO:0000313" key="2">
    <source>
        <dbReference type="EMBL" id="MBW0580698.1"/>
    </source>
</evidence>
<feature type="region of interest" description="Disordered" evidence="1">
    <location>
        <begin position="1"/>
        <end position="92"/>
    </location>
</feature>
<dbReference type="AlphaFoldDB" id="A0A9Q3Q0A9"/>
<comment type="caution">
    <text evidence="2">The sequence shown here is derived from an EMBL/GenBank/DDBJ whole genome shotgun (WGS) entry which is preliminary data.</text>
</comment>
<keyword evidence="3" id="KW-1185">Reference proteome</keyword>
<reference evidence="2" key="1">
    <citation type="submission" date="2021-03" db="EMBL/GenBank/DDBJ databases">
        <title>Draft genome sequence of rust myrtle Austropuccinia psidii MF-1, a brazilian biotype.</title>
        <authorList>
            <person name="Quecine M.C."/>
            <person name="Pachon D.M.R."/>
            <person name="Bonatelli M.L."/>
            <person name="Correr F.H."/>
            <person name="Franceschini L.M."/>
            <person name="Leite T.F."/>
            <person name="Margarido G.R.A."/>
            <person name="Almeida C.A."/>
            <person name="Ferrarezi J.A."/>
            <person name="Labate C.A."/>
        </authorList>
    </citation>
    <scope>NUCLEOTIDE SEQUENCE</scope>
    <source>
        <strain evidence="2">MF-1</strain>
    </source>
</reference>
<feature type="compositionally biased region" description="Polar residues" evidence="1">
    <location>
        <begin position="1"/>
        <end position="14"/>
    </location>
</feature>
<feature type="compositionally biased region" description="Polar residues" evidence="1">
    <location>
        <begin position="27"/>
        <end position="41"/>
    </location>
</feature>
<sequence length="178" mass="20002">MESTIIQTSNQQDQGVPLQKEGGNQGICPSSFYQKAPSQHTPPRREEEQEKELERSILPKLHDSKNPKIGHGKCFQHGQNLDGIQGQGGAKKTTTFPKEITLSLDVQNNLTEVANSILAPKEIKKSLLSLQERKNTLSYLTKIIIQNKKESDNIKFIVENNKPRVSIDNTQKINTRTT</sequence>
<accession>A0A9Q3Q0A9</accession>
<feature type="compositionally biased region" description="Basic and acidic residues" evidence="1">
    <location>
        <begin position="43"/>
        <end position="66"/>
    </location>
</feature>
<evidence type="ECO:0000256" key="1">
    <source>
        <dbReference type="SAM" id="MobiDB-lite"/>
    </source>
</evidence>
<gene>
    <name evidence="2" type="ORF">O181_120413</name>
</gene>
<proteinExistence type="predicted"/>
<name>A0A9Q3Q0A9_9BASI</name>
<dbReference type="Proteomes" id="UP000765509">
    <property type="component" value="Unassembled WGS sequence"/>
</dbReference>
<organism evidence="2 3">
    <name type="scientific">Austropuccinia psidii MF-1</name>
    <dbReference type="NCBI Taxonomy" id="1389203"/>
    <lineage>
        <taxon>Eukaryota</taxon>
        <taxon>Fungi</taxon>
        <taxon>Dikarya</taxon>
        <taxon>Basidiomycota</taxon>
        <taxon>Pucciniomycotina</taxon>
        <taxon>Pucciniomycetes</taxon>
        <taxon>Pucciniales</taxon>
        <taxon>Sphaerophragmiaceae</taxon>
        <taxon>Austropuccinia</taxon>
    </lineage>
</organism>